<evidence type="ECO:0000313" key="2">
    <source>
        <dbReference type="EMBL" id="MEI2680617.1"/>
    </source>
</evidence>
<accession>A0ABU8DC50</accession>
<evidence type="ECO:0000259" key="1">
    <source>
        <dbReference type="Pfam" id="PF01764"/>
    </source>
</evidence>
<evidence type="ECO:0000313" key="3">
    <source>
        <dbReference type="Proteomes" id="UP001306592"/>
    </source>
</evidence>
<dbReference type="Proteomes" id="UP001306592">
    <property type="component" value="Unassembled WGS sequence"/>
</dbReference>
<keyword evidence="3" id="KW-1185">Reference proteome</keyword>
<dbReference type="GO" id="GO:0016787">
    <property type="term" value="F:hydrolase activity"/>
    <property type="evidence" value="ECO:0007669"/>
    <property type="project" value="UniProtKB-KW"/>
</dbReference>
<reference evidence="2 3" key="1">
    <citation type="submission" date="2024-02" db="EMBL/GenBank/DDBJ databases">
        <title>First report Erwinia aphidicola in onion in Chile.</title>
        <authorList>
            <person name="Valenzuela M."/>
            <person name="Pena M."/>
            <person name="Dutta B."/>
        </authorList>
    </citation>
    <scope>NUCLEOTIDE SEQUENCE [LARGE SCALE GENOMIC DNA]</scope>
    <source>
        <strain evidence="2 3">QCJ3A</strain>
    </source>
</reference>
<feature type="domain" description="Fungal lipase-type" evidence="1">
    <location>
        <begin position="134"/>
        <end position="172"/>
    </location>
</feature>
<dbReference type="Gene3D" id="3.40.50.1820">
    <property type="entry name" value="alpha/beta hydrolase"/>
    <property type="match status" value="1"/>
</dbReference>
<protein>
    <submittedName>
        <fullName evidence="2">Alpha/beta hydrolase</fullName>
    </submittedName>
</protein>
<dbReference type="Pfam" id="PF01764">
    <property type="entry name" value="Lipase_3"/>
    <property type="match status" value="1"/>
</dbReference>
<dbReference type="RefSeq" id="WP_048916552.1">
    <property type="nucleotide sequence ID" value="NZ_JACXBP010000001.1"/>
</dbReference>
<dbReference type="InterPro" id="IPR002921">
    <property type="entry name" value="Fungal_lipase-type"/>
</dbReference>
<keyword evidence="2" id="KW-0378">Hydrolase</keyword>
<dbReference type="EMBL" id="JBANEI010000001">
    <property type="protein sequence ID" value="MEI2680617.1"/>
    <property type="molecule type" value="Genomic_DNA"/>
</dbReference>
<name>A0ABU8DC50_ERWAP</name>
<proteinExistence type="predicted"/>
<dbReference type="InterPro" id="IPR029058">
    <property type="entry name" value="AB_hydrolase_fold"/>
</dbReference>
<comment type="caution">
    <text evidence="2">The sequence shown here is derived from an EMBL/GenBank/DDBJ whole genome shotgun (WGS) entry which is preliminary data.</text>
</comment>
<gene>
    <name evidence="2" type="ORF">V8N49_02940</name>
</gene>
<organism evidence="2 3">
    <name type="scientific">Erwinia aphidicola</name>
    <dbReference type="NCBI Taxonomy" id="68334"/>
    <lineage>
        <taxon>Bacteria</taxon>
        <taxon>Pseudomonadati</taxon>
        <taxon>Pseudomonadota</taxon>
        <taxon>Gammaproteobacteria</taxon>
        <taxon>Enterobacterales</taxon>
        <taxon>Erwiniaceae</taxon>
        <taxon>Erwinia</taxon>
    </lineage>
</organism>
<dbReference type="SUPFAM" id="SSF53474">
    <property type="entry name" value="alpha/beta-Hydrolases"/>
    <property type="match status" value="1"/>
</dbReference>
<sequence length="276" mass="29543">MRLSFLSAGLLGCSLLCGGCTSANRPETAEAIAQSAGFQRGEIHAAPFILSWWGRISDPRQPLHLYIEGDGFAWVTPSQPSHDPTPFNPVALRLAAADRAANVIYLARPCQFIAMTRNPSCSPRWWTDLRYAPTVIDAMNDAVSQLVRQTPGQPVVLTGYSGGGAVAALVAARRHDIQSLRTVAGNLDSEEVNRLHQASAMPGSLNAKDVAPALARLPQIHFSGSDDRVVPESVTQSYAQASHSACVRIVSVAGMTHGGGWAALWPSLLRLQPTCR</sequence>